<name>A0A8S5U4J3_9CAUD</name>
<reference evidence="1" key="1">
    <citation type="journal article" date="2021" name="Proc. Natl. Acad. Sci. U.S.A.">
        <title>A Catalog of Tens of Thousands of Viruses from Human Metagenomes Reveals Hidden Associations with Chronic Diseases.</title>
        <authorList>
            <person name="Tisza M.J."/>
            <person name="Buck C.B."/>
        </authorList>
    </citation>
    <scope>NUCLEOTIDE SEQUENCE</scope>
    <source>
        <strain evidence="1">Ct2KA10</strain>
    </source>
</reference>
<organism evidence="1">
    <name type="scientific">Caudovirales sp. ct2KA10</name>
    <dbReference type="NCBI Taxonomy" id="2825757"/>
    <lineage>
        <taxon>Viruses</taxon>
        <taxon>Duplodnaviria</taxon>
        <taxon>Heunggongvirae</taxon>
        <taxon>Uroviricota</taxon>
        <taxon>Caudoviricetes</taxon>
    </lineage>
</organism>
<dbReference type="EMBL" id="BK016009">
    <property type="protein sequence ID" value="DAF89393.1"/>
    <property type="molecule type" value="Genomic_DNA"/>
</dbReference>
<evidence type="ECO:0000313" key="1">
    <source>
        <dbReference type="EMBL" id="DAF89393.1"/>
    </source>
</evidence>
<accession>A0A8S5U4J3</accession>
<sequence length="219" mass="25213">MKFEDAKVGMEVVVTGEQADRFPEGAVIVDIDKNDFSVRLKGAYGVHLWFWDINSREPKEQRNAYDMSDIHLKDGGFRKLPPTTHLLAEYLGLDPEKVKCYVDKENSIIKVKQGDVEAKAKKAPQDKWDFRLGMGLALCRLTEKLAEHRKPAFKEPCHYVLKDGIINFTTIGLFEDFIQDSVMYAMGNVFKTRNEAEDNTEEMLKRANMIIEFCKKQGW</sequence>
<protein>
    <submittedName>
        <fullName evidence="1">Uncharacterized protein</fullName>
    </submittedName>
</protein>
<proteinExistence type="predicted"/>